<keyword evidence="2" id="KW-1185">Reference proteome</keyword>
<evidence type="ECO:0000313" key="1">
    <source>
        <dbReference type="EMBL" id="EGK04073.1"/>
    </source>
</evidence>
<dbReference type="AlphaFoldDB" id="F8WZI6"/>
<gene>
    <name evidence="1" type="ORF">HMPREF9456_01101</name>
</gene>
<reference evidence="1 2" key="1">
    <citation type="submission" date="2011-04" db="EMBL/GenBank/DDBJ databases">
        <title>The Genome Sequence of Dysgonomonas mossii DSM 22836.</title>
        <authorList>
            <consortium name="The Broad Institute Genome Sequencing Platform"/>
            <person name="Earl A."/>
            <person name="Ward D."/>
            <person name="Feldgarden M."/>
            <person name="Gevers D."/>
            <person name="Pudlo N."/>
            <person name="Martens E."/>
            <person name="Allen-Vercoe E."/>
            <person name="Young S.K."/>
            <person name="Zeng Q."/>
            <person name="Gargeya S."/>
            <person name="Fitzgerald M."/>
            <person name="Haas B."/>
            <person name="Abouelleil A."/>
            <person name="Alvarado L."/>
            <person name="Arachchi H.M."/>
            <person name="Berlin A."/>
            <person name="Brown A."/>
            <person name="Chapman S.B."/>
            <person name="Chen Z."/>
            <person name="Dunbar C."/>
            <person name="Freedman E."/>
            <person name="Gearin G."/>
            <person name="Gellesch M."/>
            <person name="Goldberg J."/>
            <person name="Griggs A."/>
            <person name="Gujja S."/>
            <person name="Heiman D."/>
            <person name="Howarth C."/>
            <person name="Larson L."/>
            <person name="Lui A."/>
            <person name="MacDonald P.J.P."/>
            <person name="Mehta T."/>
            <person name="Montmayeur A."/>
            <person name="Murphy C."/>
            <person name="Neiman D."/>
            <person name="Pearson M."/>
            <person name="Priest M."/>
            <person name="Roberts A."/>
            <person name="Saif S."/>
            <person name="Shea T."/>
            <person name="Shenoy N."/>
            <person name="Sisk P."/>
            <person name="Stolte C."/>
            <person name="Sykes S."/>
            <person name="Yandava C."/>
            <person name="Wortman J."/>
            <person name="Nusbaum C."/>
            <person name="Birren B."/>
        </authorList>
    </citation>
    <scope>NUCLEOTIDE SEQUENCE [LARGE SCALE GENOMIC DNA]</scope>
    <source>
        <strain evidence="1 2">DSM 22836</strain>
    </source>
</reference>
<dbReference type="HOGENOM" id="CLU_3355871_0_0_10"/>
<dbReference type="EMBL" id="ADLW01000004">
    <property type="protein sequence ID" value="EGK04073.1"/>
    <property type="molecule type" value="Genomic_DNA"/>
</dbReference>
<comment type="caution">
    <text evidence="1">The sequence shown here is derived from an EMBL/GenBank/DDBJ whole genome shotgun (WGS) entry which is preliminary data.</text>
</comment>
<accession>F8WZI6</accession>
<dbReference type="Proteomes" id="UP000006420">
    <property type="component" value="Unassembled WGS sequence"/>
</dbReference>
<proteinExistence type="predicted"/>
<organism evidence="1 2">
    <name type="scientific">Dysgonomonas mossii DSM 22836</name>
    <dbReference type="NCBI Taxonomy" id="742767"/>
    <lineage>
        <taxon>Bacteria</taxon>
        <taxon>Pseudomonadati</taxon>
        <taxon>Bacteroidota</taxon>
        <taxon>Bacteroidia</taxon>
        <taxon>Bacteroidales</taxon>
        <taxon>Dysgonomonadaceae</taxon>
        <taxon>Dysgonomonas</taxon>
    </lineage>
</organism>
<sequence>MLFFNSKKSDSYNFDELFTKTNILHFDSKNETIKLY</sequence>
<evidence type="ECO:0000313" key="2">
    <source>
        <dbReference type="Proteomes" id="UP000006420"/>
    </source>
</evidence>
<name>F8WZI6_9BACT</name>
<protein>
    <submittedName>
        <fullName evidence="1">Uncharacterized protein</fullName>
    </submittedName>
</protein>